<comment type="caution">
    <text evidence="2">The sequence shown here is derived from an EMBL/GenBank/DDBJ whole genome shotgun (WGS) entry which is preliminary data.</text>
</comment>
<sequence length="63" mass="6922">EDVSNLWRGKERELNPSEDILAQTRSQPPAPQAVIGTTTWEEGPFMAQGKDAGVRLADSRLCP</sequence>
<accession>A0ABQ9VWS0</accession>
<protein>
    <submittedName>
        <fullName evidence="2">Uncharacterized protein</fullName>
    </submittedName>
</protein>
<evidence type="ECO:0000313" key="3">
    <source>
        <dbReference type="Proteomes" id="UP001266305"/>
    </source>
</evidence>
<organism evidence="2 3">
    <name type="scientific">Saguinus oedipus</name>
    <name type="common">Cotton-top tamarin</name>
    <name type="synonym">Oedipomidas oedipus</name>
    <dbReference type="NCBI Taxonomy" id="9490"/>
    <lineage>
        <taxon>Eukaryota</taxon>
        <taxon>Metazoa</taxon>
        <taxon>Chordata</taxon>
        <taxon>Craniata</taxon>
        <taxon>Vertebrata</taxon>
        <taxon>Euteleostomi</taxon>
        <taxon>Mammalia</taxon>
        <taxon>Eutheria</taxon>
        <taxon>Euarchontoglires</taxon>
        <taxon>Primates</taxon>
        <taxon>Haplorrhini</taxon>
        <taxon>Platyrrhini</taxon>
        <taxon>Cebidae</taxon>
        <taxon>Callitrichinae</taxon>
        <taxon>Saguinus</taxon>
    </lineage>
</organism>
<feature type="region of interest" description="Disordered" evidence="1">
    <location>
        <begin position="1"/>
        <end position="32"/>
    </location>
</feature>
<evidence type="ECO:0000256" key="1">
    <source>
        <dbReference type="SAM" id="MobiDB-lite"/>
    </source>
</evidence>
<feature type="non-terminal residue" evidence="2">
    <location>
        <position position="1"/>
    </location>
</feature>
<proteinExistence type="predicted"/>
<dbReference type="Proteomes" id="UP001266305">
    <property type="component" value="Unassembled WGS sequence"/>
</dbReference>
<evidence type="ECO:0000313" key="2">
    <source>
        <dbReference type="EMBL" id="KAK2113853.1"/>
    </source>
</evidence>
<reference evidence="2 3" key="1">
    <citation type="submission" date="2023-05" db="EMBL/GenBank/DDBJ databases">
        <title>B98-5 Cell Line De Novo Hybrid Assembly: An Optical Mapping Approach.</title>
        <authorList>
            <person name="Kananen K."/>
            <person name="Auerbach J.A."/>
            <person name="Kautto E."/>
            <person name="Blachly J.S."/>
        </authorList>
    </citation>
    <scope>NUCLEOTIDE SEQUENCE [LARGE SCALE GENOMIC DNA]</scope>
    <source>
        <strain evidence="2">B95-8</strain>
        <tissue evidence="2">Cell line</tissue>
    </source>
</reference>
<dbReference type="EMBL" id="JASSZA010000004">
    <property type="protein sequence ID" value="KAK2113853.1"/>
    <property type="molecule type" value="Genomic_DNA"/>
</dbReference>
<keyword evidence="3" id="KW-1185">Reference proteome</keyword>
<name>A0ABQ9VWS0_SAGOE</name>
<feature type="non-terminal residue" evidence="2">
    <location>
        <position position="63"/>
    </location>
</feature>
<gene>
    <name evidence="2" type="ORF">P7K49_008119</name>
</gene>